<organism evidence="1 2">
    <name type="scientific">Blattamonas nauphoetae</name>
    <dbReference type="NCBI Taxonomy" id="2049346"/>
    <lineage>
        <taxon>Eukaryota</taxon>
        <taxon>Metamonada</taxon>
        <taxon>Preaxostyla</taxon>
        <taxon>Oxymonadida</taxon>
        <taxon>Blattamonas</taxon>
    </lineage>
</organism>
<proteinExistence type="predicted"/>
<protein>
    <submittedName>
        <fullName evidence="1">Uncharacterized protein</fullName>
    </submittedName>
</protein>
<dbReference type="Proteomes" id="UP001281761">
    <property type="component" value="Unassembled WGS sequence"/>
</dbReference>
<evidence type="ECO:0000313" key="1">
    <source>
        <dbReference type="EMBL" id="KAK2951140.1"/>
    </source>
</evidence>
<gene>
    <name evidence="1" type="ORF">BLNAU_13878</name>
</gene>
<name>A0ABQ9XI70_9EUKA</name>
<accession>A0ABQ9XI70</accession>
<keyword evidence="2" id="KW-1185">Reference proteome</keyword>
<dbReference type="EMBL" id="JARBJD010000123">
    <property type="protein sequence ID" value="KAK2951140.1"/>
    <property type="molecule type" value="Genomic_DNA"/>
</dbReference>
<comment type="caution">
    <text evidence="1">The sequence shown here is derived from an EMBL/GenBank/DDBJ whole genome shotgun (WGS) entry which is preliminary data.</text>
</comment>
<sequence>MDVENKGIIVVKELTFTESINSCSYTDVDCPDLHERGAAIRIGNVSCHSQPAPISDEKSDIKWRSLLSLWRKFLIPKRLITMIGFI</sequence>
<reference evidence="1 2" key="1">
    <citation type="journal article" date="2022" name="bioRxiv">
        <title>Genomics of Preaxostyla Flagellates Illuminates Evolutionary Transitions and the Path Towards Mitochondrial Loss.</title>
        <authorList>
            <person name="Novak L.V.F."/>
            <person name="Treitli S.C."/>
            <person name="Pyrih J."/>
            <person name="Halakuc P."/>
            <person name="Pipaliya S.V."/>
            <person name="Vacek V."/>
            <person name="Brzon O."/>
            <person name="Soukal P."/>
            <person name="Eme L."/>
            <person name="Dacks J.B."/>
            <person name="Karnkowska A."/>
            <person name="Elias M."/>
            <person name="Hampl V."/>
        </authorList>
    </citation>
    <scope>NUCLEOTIDE SEQUENCE [LARGE SCALE GENOMIC DNA]</scope>
    <source>
        <strain evidence="1">NAU3</strain>
        <tissue evidence="1">Gut</tissue>
    </source>
</reference>
<evidence type="ECO:0000313" key="2">
    <source>
        <dbReference type="Proteomes" id="UP001281761"/>
    </source>
</evidence>